<feature type="transmembrane region" description="Helical" evidence="1">
    <location>
        <begin position="12"/>
        <end position="32"/>
    </location>
</feature>
<evidence type="ECO:0000313" key="2">
    <source>
        <dbReference type="EMBL" id="MFC0526638.1"/>
    </source>
</evidence>
<proteinExistence type="predicted"/>
<feature type="transmembrane region" description="Helical" evidence="1">
    <location>
        <begin position="44"/>
        <end position="63"/>
    </location>
</feature>
<keyword evidence="1" id="KW-1133">Transmembrane helix</keyword>
<keyword evidence="1" id="KW-0472">Membrane</keyword>
<name>A0ABV6LWN1_9ACTN</name>
<accession>A0ABV6LWN1</accession>
<protein>
    <submittedName>
        <fullName evidence="2">Uncharacterized protein</fullName>
    </submittedName>
</protein>
<dbReference type="EMBL" id="JBHLUH010000004">
    <property type="protein sequence ID" value="MFC0526638.1"/>
    <property type="molecule type" value="Genomic_DNA"/>
</dbReference>
<reference evidence="2 3" key="1">
    <citation type="submission" date="2024-09" db="EMBL/GenBank/DDBJ databases">
        <authorList>
            <person name="Sun Q."/>
            <person name="Mori K."/>
        </authorList>
    </citation>
    <scope>NUCLEOTIDE SEQUENCE [LARGE SCALE GENOMIC DNA]</scope>
    <source>
        <strain evidence="2 3">TBRC 3947</strain>
    </source>
</reference>
<comment type="caution">
    <text evidence="2">The sequence shown here is derived from an EMBL/GenBank/DDBJ whole genome shotgun (WGS) entry which is preliminary data.</text>
</comment>
<evidence type="ECO:0000313" key="3">
    <source>
        <dbReference type="Proteomes" id="UP001589867"/>
    </source>
</evidence>
<keyword evidence="1" id="KW-0812">Transmembrane</keyword>
<sequence>MSHRPLLRPARSAVHALIFLTLLLDPIIVGWLLFTPRPLGETMVAAAVSLAILPLLAAIKVALDIAISGRAPYDEFDNLHYSRLLRNHRAAQNAPRHGRRWWW</sequence>
<evidence type="ECO:0000256" key="1">
    <source>
        <dbReference type="SAM" id="Phobius"/>
    </source>
</evidence>
<gene>
    <name evidence="2" type="ORF">ACFFIA_03090</name>
</gene>
<dbReference type="Proteomes" id="UP001589867">
    <property type="component" value="Unassembled WGS sequence"/>
</dbReference>
<organism evidence="2 3">
    <name type="scientific">Phytohabitans kaempferiae</name>
    <dbReference type="NCBI Taxonomy" id="1620943"/>
    <lineage>
        <taxon>Bacteria</taxon>
        <taxon>Bacillati</taxon>
        <taxon>Actinomycetota</taxon>
        <taxon>Actinomycetes</taxon>
        <taxon>Micromonosporales</taxon>
        <taxon>Micromonosporaceae</taxon>
    </lineage>
</organism>
<keyword evidence="3" id="KW-1185">Reference proteome</keyword>
<dbReference type="RefSeq" id="WP_377244885.1">
    <property type="nucleotide sequence ID" value="NZ_JBHLUH010000004.1"/>
</dbReference>